<feature type="domain" description="Anti-sigma K factor RskA C-terminal" evidence="8">
    <location>
        <begin position="206"/>
        <end position="348"/>
    </location>
</feature>
<dbReference type="GO" id="GO:0003677">
    <property type="term" value="F:DNA binding"/>
    <property type="evidence" value="ECO:0007669"/>
    <property type="project" value="InterPro"/>
</dbReference>
<gene>
    <name evidence="9" type="ORF">E6H04_09035</name>
</gene>
<keyword evidence="5" id="KW-1133">Transmembrane helix</keyword>
<dbReference type="EMBL" id="VBAO01000233">
    <property type="protein sequence ID" value="TMI80225.1"/>
    <property type="molecule type" value="Genomic_DNA"/>
</dbReference>
<dbReference type="SUPFAM" id="SSF88946">
    <property type="entry name" value="Sigma2 domain of RNA polymerase sigma factors"/>
    <property type="match status" value="1"/>
</dbReference>
<feature type="transmembrane region" description="Helical" evidence="5">
    <location>
        <begin position="203"/>
        <end position="225"/>
    </location>
</feature>
<evidence type="ECO:0000259" key="8">
    <source>
        <dbReference type="Pfam" id="PF10099"/>
    </source>
</evidence>
<protein>
    <submittedName>
        <fullName evidence="9">Sigma-70 family RNA polymerase sigma factor</fullName>
    </submittedName>
</protein>
<dbReference type="InterPro" id="IPR039425">
    <property type="entry name" value="RNA_pol_sigma-70-like"/>
</dbReference>
<dbReference type="PANTHER" id="PTHR43133">
    <property type="entry name" value="RNA POLYMERASE ECF-TYPE SIGMA FACTO"/>
    <property type="match status" value="1"/>
</dbReference>
<name>A0A537J9P3_9BACT</name>
<keyword evidence="5" id="KW-0472">Membrane</keyword>
<evidence type="ECO:0000256" key="1">
    <source>
        <dbReference type="ARBA" id="ARBA00010641"/>
    </source>
</evidence>
<dbReference type="Pfam" id="PF04542">
    <property type="entry name" value="Sigma70_r2"/>
    <property type="match status" value="1"/>
</dbReference>
<dbReference type="GO" id="GO:0005886">
    <property type="term" value="C:plasma membrane"/>
    <property type="evidence" value="ECO:0007669"/>
    <property type="project" value="InterPro"/>
</dbReference>
<dbReference type="Pfam" id="PF10099">
    <property type="entry name" value="RskA_C"/>
    <property type="match status" value="1"/>
</dbReference>
<proteinExistence type="inferred from homology"/>
<dbReference type="InterPro" id="IPR036388">
    <property type="entry name" value="WH-like_DNA-bd_sf"/>
</dbReference>
<keyword evidence="4" id="KW-0804">Transcription</keyword>
<organism evidence="9 10">
    <name type="scientific">Candidatus Segetimicrobium genomatis</name>
    <dbReference type="NCBI Taxonomy" id="2569760"/>
    <lineage>
        <taxon>Bacteria</taxon>
        <taxon>Bacillati</taxon>
        <taxon>Candidatus Sysuimicrobiota</taxon>
        <taxon>Candidatus Sysuimicrobiia</taxon>
        <taxon>Candidatus Sysuimicrobiales</taxon>
        <taxon>Candidatus Segetimicrobiaceae</taxon>
        <taxon>Candidatus Segetimicrobium</taxon>
    </lineage>
</organism>
<evidence type="ECO:0000256" key="3">
    <source>
        <dbReference type="ARBA" id="ARBA00023082"/>
    </source>
</evidence>
<reference evidence="9 10" key="1">
    <citation type="journal article" date="2019" name="Nat. Microbiol.">
        <title>Mediterranean grassland soil C-N compound turnover is dependent on rainfall and depth, and is mediated by genomically divergent microorganisms.</title>
        <authorList>
            <person name="Diamond S."/>
            <person name="Andeer P.F."/>
            <person name="Li Z."/>
            <person name="Crits-Christoph A."/>
            <person name="Burstein D."/>
            <person name="Anantharaman K."/>
            <person name="Lane K.R."/>
            <person name="Thomas B.C."/>
            <person name="Pan C."/>
            <person name="Northen T.R."/>
            <person name="Banfield J.F."/>
        </authorList>
    </citation>
    <scope>NUCLEOTIDE SEQUENCE [LARGE SCALE GENOMIC DNA]</scope>
    <source>
        <strain evidence="9">NP_7</strain>
    </source>
</reference>
<dbReference type="Gene3D" id="1.10.10.10">
    <property type="entry name" value="Winged helix-like DNA-binding domain superfamily/Winged helix DNA-binding domain"/>
    <property type="match status" value="1"/>
</dbReference>
<dbReference type="InterPro" id="IPR018764">
    <property type="entry name" value="RskA_C"/>
</dbReference>
<evidence type="ECO:0000256" key="2">
    <source>
        <dbReference type="ARBA" id="ARBA00023015"/>
    </source>
</evidence>
<dbReference type="AlphaFoldDB" id="A0A537J9P3"/>
<accession>A0A537J9P3</accession>
<dbReference type="Gene3D" id="1.10.1740.10">
    <property type="match status" value="1"/>
</dbReference>
<dbReference type="NCBIfam" id="TIGR02937">
    <property type="entry name" value="sigma70-ECF"/>
    <property type="match status" value="1"/>
</dbReference>
<dbReference type="SUPFAM" id="SSF88659">
    <property type="entry name" value="Sigma3 and sigma4 domains of RNA polymerase sigma factors"/>
    <property type="match status" value="1"/>
</dbReference>
<dbReference type="InterPro" id="IPR013325">
    <property type="entry name" value="RNA_pol_sigma_r2"/>
</dbReference>
<dbReference type="InterPro" id="IPR013324">
    <property type="entry name" value="RNA_pol_sigma_r3/r4-like"/>
</dbReference>
<evidence type="ECO:0000256" key="4">
    <source>
        <dbReference type="ARBA" id="ARBA00023163"/>
    </source>
</evidence>
<dbReference type="GO" id="GO:0016987">
    <property type="term" value="F:sigma factor activity"/>
    <property type="evidence" value="ECO:0007669"/>
    <property type="project" value="UniProtKB-KW"/>
</dbReference>
<keyword evidence="3" id="KW-0731">Sigma factor</keyword>
<dbReference type="PANTHER" id="PTHR43133:SF62">
    <property type="entry name" value="RNA POLYMERASE SIGMA FACTOR SIGZ"/>
    <property type="match status" value="1"/>
</dbReference>
<dbReference type="InterPro" id="IPR014284">
    <property type="entry name" value="RNA_pol_sigma-70_dom"/>
</dbReference>
<feature type="domain" description="RNA polymerase sigma-70 region 2" evidence="6">
    <location>
        <begin position="46"/>
        <end position="113"/>
    </location>
</feature>
<evidence type="ECO:0000259" key="6">
    <source>
        <dbReference type="Pfam" id="PF04542"/>
    </source>
</evidence>
<comment type="caution">
    <text evidence="9">The sequence shown here is derived from an EMBL/GenBank/DDBJ whole genome shotgun (WGS) entry which is preliminary data.</text>
</comment>
<keyword evidence="5" id="KW-0812">Transmembrane</keyword>
<evidence type="ECO:0000313" key="9">
    <source>
        <dbReference type="EMBL" id="TMI80225.1"/>
    </source>
</evidence>
<evidence type="ECO:0000256" key="5">
    <source>
        <dbReference type="SAM" id="Phobius"/>
    </source>
</evidence>
<sequence length="356" mass="38882">MTGDQRWWAGRRGIGALRGTTDRPGPSDEDLMQQLAAGRQEPLGTLYTRYAARIFGLAAQSLDRPTAEEIVQEVFLAVWRNAGTFTPERGTFRPWVFQIAHHRILNELRRRTRHPELAPHPEEEPLANVADPGPDPDELAWRGEQRETVRSALEALPPAQRRAVELAFMEELTHAQVASRLNLPLGTAKTHIRSGLQRLRVHLSPLVAALVLGVVGAGTLGGLWYRSDQAARALDDRALALLTSSDTVAIRMNPAPGISPTTHATYRGRQGGSIAVITLSNFPPASGGQTYQAWMRHGSTWTSLGTARPDALGHARLIVEGPAVAIWPDEIEITREPAGGSRVPFGPVIVSVEPKR</sequence>
<dbReference type="GO" id="GO:0006352">
    <property type="term" value="P:DNA-templated transcription initiation"/>
    <property type="evidence" value="ECO:0007669"/>
    <property type="project" value="InterPro"/>
</dbReference>
<dbReference type="InterPro" id="IPR007627">
    <property type="entry name" value="RNA_pol_sigma70_r2"/>
</dbReference>
<dbReference type="InterPro" id="IPR013249">
    <property type="entry name" value="RNA_pol_sigma70_r4_t2"/>
</dbReference>
<evidence type="ECO:0000259" key="7">
    <source>
        <dbReference type="Pfam" id="PF08281"/>
    </source>
</evidence>
<evidence type="ECO:0000313" key="10">
    <source>
        <dbReference type="Proteomes" id="UP000320048"/>
    </source>
</evidence>
<feature type="domain" description="RNA polymerase sigma factor 70 region 4 type 2" evidence="7">
    <location>
        <begin position="147"/>
        <end position="199"/>
    </location>
</feature>
<comment type="similarity">
    <text evidence="1">Belongs to the sigma-70 factor family. ECF subfamily.</text>
</comment>
<dbReference type="Pfam" id="PF08281">
    <property type="entry name" value="Sigma70_r4_2"/>
    <property type="match status" value="1"/>
</dbReference>
<dbReference type="CDD" id="cd06171">
    <property type="entry name" value="Sigma70_r4"/>
    <property type="match status" value="1"/>
</dbReference>
<keyword evidence="2" id="KW-0805">Transcription regulation</keyword>
<dbReference type="Proteomes" id="UP000320048">
    <property type="component" value="Unassembled WGS sequence"/>
</dbReference>